<evidence type="ECO:0000256" key="4">
    <source>
        <dbReference type="ARBA" id="ARBA00022679"/>
    </source>
</evidence>
<dbReference type="SUPFAM" id="SSF55874">
    <property type="entry name" value="ATPase domain of HSP90 chaperone/DNA topoisomerase II/histidine kinase"/>
    <property type="match status" value="1"/>
</dbReference>
<evidence type="ECO:0000256" key="7">
    <source>
        <dbReference type="ARBA" id="ARBA00022840"/>
    </source>
</evidence>
<evidence type="ECO:0000256" key="3">
    <source>
        <dbReference type="ARBA" id="ARBA00022553"/>
    </source>
</evidence>
<dbReference type="InterPro" id="IPR050482">
    <property type="entry name" value="Sensor_HK_TwoCompSys"/>
</dbReference>
<keyword evidence="7" id="KW-0067">ATP-binding</keyword>
<accession>A0A432YGS8</accession>
<dbReference type="InterPro" id="IPR005467">
    <property type="entry name" value="His_kinase_dom"/>
</dbReference>
<keyword evidence="3" id="KW-0597">Phosphoprotein</keyword>
<keyword evidence="5" id="KW-0547">Nucleotide-binding</keyword>
<dbReference type="Pfam" id="PF07730">
    <property type="entry name" value="HisKA_3"/>
    <property type="match status" value="1"/>
</dbReference>
<feature type="domain" description="Histidine kinase" evidence="9">
    <location>
        <begin position="63"/>
        <end position="242"/>
    </location>
</feature>
<keyword evidence="11" id="KW-1185">Reference proteome</keyword>
<evidence type="ECO:0000256" key="8">
    <source>
        <dbReference type="ARBA" id="ARBA00023012"/>
    </source>
</evidence>
<dbReference type="OrthoDB" id="9797605at2"/>
<dbReference type="GO" id="GO:0005524">
    <property type="term" value="F:ATP binding"/>
    <property type="evidence" value="ECO:0007669"/>
    <property type="project" value="UniProtKB-KW"/>
</dbReference>
<organism evidence="10 11">
    <name type="scientific">Pseudidiomarina marina</name>
    <dbReference type="NCBI Taxonomy" id="502366"/>
    <lineage>
        <taxon>Bacteria</taxon>
        <taxon>Pseudomonadati</taxon>
        <taxon>Pseudomonadota</taxon>
        <taxon>Gammaproteobacteria</taxon>
        <taxon>Alteromonadales</taxon>
        <taxon>Idiomarinaceae</taxon>
        <taxon>Pseudidiomarina</taxon>
    </lineage>
</organism>
<evidence type="ECO:0000259" key="9">
    <source>
        <dbReference type="PROSITE" id="PS50109"/>
    </source>
</evidence>
<dbReference type="Pfam" id="PF02518">
    <property type="entry name" value="HATPase_c"/>
    <property type="match status" value="1"/>
</dbReference>
<evidence type="ECO:0000256" key="5">
    <source>
        <dbReference type="ARBA" id="ARBA00022741"/>
    </source>
</evidence>
<dbReference type="InterPro" id="IPR036890">
    <property type="entry name" value="HATPase_C_sf"/>
</dbReference>
<dbReference type="PROSITE" id="PS50109">
    <property type="entry name" value="HIS_KIN"/>
    <property type="match status" value="1"/>
</dbReference>
<dbReference type="EC" id="2.7.13.3" evidence="2"/>
<comment type="caution">
    <text evidence="10">The sequence shown here is derived from an EMBL/GenBank/DDBJ whole genome shotgun (WGS) entry which is preliminary data.</text>
</comment>
<dbReference type="PANTHER" id="PTHR24421">
    <property type="entry name" value="NITRATE/NITRITE SENSOR PROTEIN NARX-RELATED"/>
    <property type="match status" value="1"/>
</dbReference>
<dbReference type="Gene3D" id="1.20.5.1930">
    <property type="match status" value="1"/>
</dbReference>
<dbReference type="InterPro" id="IPR011712">
    <property type="entry name" value="Sig_transdc_His_kin_sub3_dim/P"/>
</dbReference>
<protein>
    <recommendedName>
        <fullName evidence="2">histidine kinase</fullName>
        <ecNumber evidence="2">2.7.13.3</ecNumber>
    </recommendedName>
</protein>
<evidence type="ECO:0000256" key="6">
    <source>
        <dbReference type="ARBA" id="ARBA00022777"/>
    </source>
</evidence>
<dbReference type="SMART" id="SM00387">
    <property type="entry name" value="HATPase_c"/>
    <property type="match status" value="1"/>
</dbReference>
<dbReference type="EMBL" id="PIPZ01000002">
    <property type="protein sequence ID" value="RUO60148.1"/>
    <property type="molecule type" value="Genomic_DNA"/>
</dbReference>
<sequence>MKNSNKPIEHSLEVDELEGLLAQVQEQQRLLQQQLDYEHHAMLGLAKRLWVQQEQERAYFARELHDDIGQQLIALRAQIDSLQNPQLKQIQEGLLQVIESTRNLSRIMHPTILFDLGLERALAWLNRQLLQPTGVRLQSRYDVTIKLPNAVSLLLFRVAQESFVNILKHSQANQVDTKIIETSQGIALKIKDDGIGFDAKAVARGIGLQSLKDRALACGATLNIKSKPQSGCEISLLLPYQQLSELADL</sequence>
<gene>
    <name evidence="10" type="ORF">CWI76_08510</name>
</gene>
<evidence type="ECO:0000313" key="11">
    <source>
        <dbReference type="Proteomes" id="UP000288127"/>
    </source>
</evidence>
<dbReference type="Proteomes" id="UP000288127">
    <property type="component" value="Unassembled WGS sequence"/>
</dbReference>
<evidence type="ECO:0000256" key="1">
    <source>
        <dbReference type="ARBA" id="ARBA00000085"/>
    </source>
</evidence>
<name>A0A432YGS8_9GAMM</name>
<comment type="catalytic activity">
    <reaction evidence="1">
        <text>ATP + protein L-histidine = ADP + protein N-phospho-L-histidine.</text>
        <dbReference type="EC" id="2.7.13.3"/>
    </reaction>
</comment>
<dbReference type="AlphaFoldDB" id="A0A432YGS8"/>
<proteinExistence type="predicted"/>
<evidence type="ECO:0000313" key="10">
    <source>
        <dbReference type="EMBL" id="RUO60148.1"/>
    </source>
</evidence>
<dbReference type="Gene3D" id="3.30.565.10">
    <property type="entry name" value="Histidine kinase-like ATPase, C-terminal domain"/>
    <property type="match status" value="1"/>
</dbReference>
<dbReference type="CDD" id="cd16917">
    <property type="entry name" value="HATPase_UhpB-NarQ-NarX-like"/>
    <property type="match status" value="1"/>
</dbReference>
<reference evidence="11" key="1">
    <citation type="journal article" date="2018" name="Front. Microbiol.">
        <title>Genome-Based Analysis Reveals the Taxonomy and Diversity of the Family Idiomarinaceae.</title>
        <authorList>
            <person name="Liu Y."/>
            <person name="Lai Q."/>
            <person name="Shao Z."/>
        </authorList>
    </citation>
    <scope>NUCLEOTIDE SEQUENCE [LARGE SCALE GENOMIC DNA]</scope>
    <source>
        <strain evidence="11">PIM1</strain>
    </source>
</reference>
<dbReference type="PANTHER" id="PTHR24421:SF10">
    <property type="entry name" value="NITRATE_NITRITE SENSOR PROTEIN NARQ"/>
    <property type="match status" value="1"/>
</dbReference>
<evidence type="ECO:0000256" key="2">
    <source>
        <dbReference type="ARBA" id="ARBA00012438"/>
    </source>
</evidence>
<dbReference type="InterPro" id="IPR003594">
    <property type="entry name" value="HATPase_dom"/>
</dbReference>
<keyword evidence="8" id="KW-0902">Two-component regulatory system</keyword>
<dbReference type="GO" id="GO:0016020">
    <property type="term" value="C:membrane"/>
    <property type="evidence" value="ECO:0007669"/>
    <property type="project" value="InterPro"/>
</dbReference>
<dbReference type="GO" id="GO:0000155">
    <property type="term" value="F:phosphorelay sensor kinase activity"/>
    <property type="evidence" value="ECO:0007669"/>
    <property type="project" value="InterPro"/>
</dbReference>
<dbReference type="GO" id="GO:0046983">
    <property type="term" value="F:protein dimerization activity"/>
    <property type="evidence" value="ECO:0007669"/>
    <property type="project" value="InterPro"/>
</dbReference>
<keyword evidence="4" id="KW-0808">Transferase</keyword>
<keyword evidence="6 10" id="KW-0418">Kinase</keyword>